<proteinExistence type="predicted"/>
<evidence type="ECO:0000313" key="1">
    <source>
        <dbReference type="EMBL" id="KAK1289845.1"/>
    </source>
</evidence>
<dbReference type="Proteomes" id="UP001180020">
    <property type="component" value="Unassembled WGS sequence"/>
</dbReference>
<protein>
    <submittedName>
        <fullName evidence="1">Uncharacterized protein</fullName>
    </submittedName>
</protein>
<name>A0AAV9CLZ6_ACOCL</name>
<evidence type="ECO:0000313" key="2">
    <source>
        <dbReference type="Proteomes" id="UP001180020"/>
    </source>
</evidence>
<dbReference type="EMBL" id="JAUJYO010000018">
    <property type="protein sequence ID" value="KAK1289845.1"/>
    <property type="molecule type" value="Genomic_DNA"/>
</dbReference>
<comment type="caution">
    <text evidence="1">The sequence shown here is derived from an EMBL/GenBank/DDBJ whole genome shotgun (WGS) entry which is preliminary data.</text>
</comment>
<organism evidence="1 2">
    <name type="scientific">Acorus calamus</name>
    <name type="common">Sweet flag</name>
    <dbReference type="NCBI Taxonomy" id="4465"/>
    <lineage>
        <taxon>Eukaryota</taxon>
        <taxon>Viridiplantae</taxon>
        <taxon>Streptophyta</taxon>
        <taxon>Embryophyta</taxon>
        <taxon>Tracheophyta</taxon>
        <taxon>Spermatophyta</taxon>
        <taxon>Magnoliopsida</taxon>
        <taxon>Liliopsida</taxon>
        <taxon>Acoraceae</taxon>
        <taxon>Acorus</taxon>
    </lineage>
</organism>
<sequence>MEATDGPAAVLVSPNPLTCAAGALAALMTSPLVRAYVALQSEVEEAMELKKKP</sequence>
<keyword evidence="2" id="KW-1185">Reference proteome</keyword>
<reference evidence="1" key="1">
    <citation type="journal article" date="2023" name="Nat. Commun.">
        <title>Diploid and tetraploid genomes of Acorus and the evolution of monocots.</title>
        <authorList>
            <person name="Ma L."/>
            <person name="Liu K.W."/>
            <person name="Li Z."/>
            <person name="Hsiao Y.Y."/>
            <person name="Qi Y."/>
            <person name="Fu T."/>
            <person name="Tang G.D."/>
            <person name="Zhang D."/>
            <person name="Sun W.H."/>
            <person name="Liu D.K."/>
            <person name="Li Y."/>
            <person name="Chen G.Z."/>
            <person name="Liu X.D."/>
            <person name="Liao X.Y."/>
            <person name="Jiang Y.T."/>
            <person name="Yu X."/>
            <person name="Hao Y."/>
            <person name="Huang J."/>
            <person name="Zhao X.W."/>
            <person name="Ke S."/>
            <person name="Chen Y.Y."/>
            <person name="Wu W.L."/>
            <person name="Hsu J.L."/>
            <person name="Lin Y.F."/>
            <person name="Huang M.D."/>
            <person name="Li C.Y."/>
            <person name="Huang L."/>
            <person name="Wang Z.W."/>
            <person name="Zhao X."/>
            <person name="Zhong W.Y."/>
            <person name="Peng D.H."/>
            <person name="Ahmad S."/>
            <person name="Lan S."/>
            <person name="Zhang J.S."/>
            <person name="Tsai W.C."/>
            <person name="Van de Peer Y."/>
            <person name="Liu Z.J."/>
        </authorList>
    </citation>
    <scope>NUCLEOTIDE SEQUENCE</scope>
    <source>
        <strain evidence="1">CP</strain>
    </source>
</reference>
<reference evidence="1" key="2">
    <citation type="submission" date="2023-06" db="EMBL/GenBank/DDBJ databases">
        <authorList>
            <person name="Ma L."/>
            <person name="Liu K.-W."/>
            <person name="Li Z."/>
            <person name="Hsiao Y.-Y."/>
            <person name="Qi Y."/>
            <person name="Fu T."/>
            <person name="Tang G."/>
            <person name="Zhang D."/>
            <person name="Sun W.-H."/>
            <person name="Liu D.-K."/>
            <person name="Li Y."/>
            <person name="Chen G.-Z."/>
            <person name="Liu X.-D."/>
            <person name="Liao X.-Y."/>
            <person name="Jiang Y.-T."/>
            <person name="Yu X."/>
            <person name="Hao Y."/>
            <person name="Huang J."/>
            <person name="Zhao X.-W."/>
            <person name="Ke S."/>
            <person name="Chen Y.-Y."/>
            <person name="Wu W.-L."/>
            <person name="Hsu J.-L."/>
            <person name="Lin Y.-F."/>
            <person name="Huang M.-D."/>
            <person name="Li C.-Y."/>
            <person name="Huang L."/>
            <person name="Wang Z.-W."/>
            <person name="Zhao X."/>
            <person name="Zhong W.-Y."/>
            <person name="Peng D.-H."/>
            <person name="Ahmad S."/>
            <person name="Lan S."/>
            <person name="Zhang J.-S."/>
            <person name="Tsai W.-C."/>
            <person name="Van De Peer Y."/>
            <person name="Liu Z.-J."/>
        </authorList>
    </citation>
    <scope>NUCLEOTIDE SEQUENCE</scope>
    <source>
        <strain evidence="1">CP</strain>
        <tissue evidence="1">Leaves</tissue>
    </source>
</reference>
<dbReference type="AlphaFoldDB" id="A0AAV9CLZ6"/>
<gene>
    <name evidence="1" type="ORF">QJS10_CPB18g01276</name>
</gene>
<accession>A0AAV9CLZ6</accession>